<evidence type="ECO:0000313" key="3">
    <source>
        <dbReference type="Proteomes" id="UP000188268"/>
    </source>
</evidence>
<name>A0A1R3HID6_COCAP</name>
<comment type="caution">
    <text evidence="2">The sequence shown here is derived from an EMBL/GenBank/DDBJ whole genome shotgun (WGS) entry which is preliminary data.</text>
</comment>
<proteinExistence type="predicted"/>
<evidence type="ECO:0000256" key="1">
    <source>
        <dbReference type="SAM" id="MobiDB-lite"/>
    </source>
</evidence>
<evidence type="ECO:0000313" key="2">
    <source>
        <dbReference type="EMBL" id="OMO70102.1"/>
    </source>
</evidence>
<feature type="compositionally biased region" description="Low complexity" evidence="1">
    <location>
        <begin position="1"/>
        <end position="12"/>
    </location>
</feature>
<feature type="compositionally biased region" description="Basic and acidic residues" evidence="1">
    <location>
        <begin position="14"/>
        <end position="23"/>
    </location>
</feature>
<keyword evidence="3" id="KW-1185">Reference proteome</keyword>
<organism evidence="2 3">
    <name type="scientific">Corchorus capsularis</name>
    <name type="common">Jute</name>
    <dbReference type="NCBI Taxonomy" id="210143"/>
    <lineage>
        <taxon>Eukaryota</taxon>
        <taxon>Viridiplantae</taxon>
        <taxon>Streptophyta</taxon>
        <taxon>Embryophyta</taxon>
        <taxon>Tracheophyta</taxon>
        <taxon>Spermatophyta</taxon>
        <taxon>Magnoliopsida</taxon>
        <taxon>eudicotyledons</taxon>
        <taxon>Gunneridae</taxon>
        <taxon>Pentapetalae</taxon>
        <taxon>rosids</taxon>
        <taxon>malvids</taxon>
        <taxon>Malvales</taxon>
        <taxon>Malvaceae</taxon>
        <taxon>Grewioideae</taxon>
        <taxon>Apeibeae</taxon>
        <taxon>Corchorus</taxon>
    </lineage>
</organism>
<sequence>MVVTPAVPVEAQAAEEKKKMEKK</sequence>
<dbReference type="EMBL" id="AWWV01011849">
    <property type="protein sequence ID" value="OMO70102.1"/>
    <property type="molecule type" value="Genomic_DNA"/>
</dbReference>
<feature type="region of interest" description="Disordered" evidence="1">
    <location>
        <begin position="1"/>
        <end position="23"/>
    </location>
</feature>
<dbReference type="AlphaFoldDB" id="A0A1R3HID6"/>
<gene>
    <name evidence="2" type="ORF">CCACVL1_19099</name>
</gene>
<reference evidence="2 3" key="1">
    <citation type="submission" date="2013-09" db="EMBL/GenBank/DDBJ databases">
        <title>Corchorus capsularis genome sequencing.</title>
        <authorList>
            <person name="Alam M."/>
            <person name="Haque M.S."/>
            <person name="Islam M.S."/>
            <person name="Emdad E.M."/>
            <person name="Islam M.M."/>
            <person name="Ahmed B."/>
            <person name="Halim A."/>
            <person name="Hossen Q.M.M."/>
            <person name="Hossain M.Z."/>
            <person name="Ahmed R."/>
            <person name="Khan M.M."/>
            <person name="Islam R."/>
            <person name="Rashid M.M."/>
            <person name="Khan S.A."/>
            <person name="Rahman M.S."/>
            <person name="Alam M."/>
        </authorList>
    </citation>
    <scope>NUCLEOTIDE SEQUENCE [LARGE SCALE GENOMIC DNA]</scope>
    <source>
        <strain evidence="3">cv. CVL-1</strain>
        <tissue evidence="2">Whole seedling</tissue>
    </source>
</reference>
<accession>A0A1R3HID6</accession>
<dbReference type="Gramene" id="OMO70102">
    <property type="protein sequence ID" value="OMO70102"/>
    <property type="gene ID" value="CCACVL1_19099"/>
</dbReference>
<dbReference type="Proteomes" id="UP000188268">
    <property type="component" value="Unassembled WGS sequence"/>
</dbReference>
<protein>
    <submittedName>
        <fullName evidence="2">Uncharacterized protein</fullName>
    </submittedName>
</protein>